<evidence type="ECO:0008006" key="3">
    <source>
        <dbReference type="Google" id="ProtNLM"/>
    </source>
</evidence>
<proteinExistence type="predicted"/>
<evidence type="ECO:0000313" key="1">
    <source>
        <dbReference type="EMBL" id="BCD96180.1"/>
    </source>
</evidence>
<dbReference type="AlphaFoldDB" id="A0AAN2BIN5"/>
<organism evidence="1 2">
    <name type="scientific">Marinagarivorans cellulosilyticus</name>
    <dbReference type="NCBI Taxonomy" id="2721545"/>
    <lineage>
        <taxon>Bacteria</taxon>
        <taxon>Pseudomonadati</taxon>
        <taxon>Pseudomonadota</taxon>
        <taxon>Gammaproteobacteria</taxon>
        <taxon>Cellvibrionales</taxon>
        <taxon>Cellvibrionaceae</taxon>
        <taxon>Marinagarivorans</taxon>
    </lineage>
</organism>
<dbReference type="InterPro" id="IPR032344">
    <property type="entry name" value="DUF4862"/>
</dbReference>
<dbReference type="EMBL" id="AP023086">
    <property type="protein sequence ID" value="BCD96180.1"/>
    <property type="molecule type" value="Genomic_DNA"/>
</dbReference>
<dbReference type="RefSeq" id="WP_236985686.1">
    <property type="nucleotide sequence ID" value="NZ_AP023086.1"/>
</dbReference>
<keyword evidence="2" id="KW-1185">Reference proteome</keyword>
<gene>
    <name evidence="1" type="ORF">MARGE09_P0379</name>
</gene>
<reference evidence="1 2" key="1">
    <citation type="journal article" date="2022" name="IScience">
        <title>An ultrasensitive nanofiber-based assay for enzymatic hydrolysis and deep-sea microbial degradation of cellulose.</title>
        <authorList>
            <person name="Tsudome M."/>
            <person name="Tachioka M."/>
            <person name="Miyazaki M."/>
            <person name="Uchimura K."/>
            <person name="Tsuda M."/>
            <person name="Takaki Y."/>
            <person name="Deguchi S."/>
        </authorList>
    </citation>
    <scope>NUCLEOTIDE SEQUENCE [LARGE SCALE GENOMIC DNA]</scope>
    <source>
        <strain evidence="1 2">GE09</strain>
    </source>
</reference>
<accession>A0AAN2BIN5</accession>
<dbReference type="Proteomes" id="UP001320119">
    <property type="component" value="Chromosome"/>
</dbReference>
<sequence>MKYYVGAYASSPCNNGWNAQLESELYSALKQDNRIAGLEHPFTGLLHSEDDEWFLNNIAPHWNYVFTCVPGIMAALKNNPAFGIASDDEEGRLQAVAFLQKARDAIAKLNAHCGKPAVTAIQIQTAPNQTQARASTDALKKSLTEIQSWDWQGARIIIEHCDTLIDGQTPAKGFLTLSQEINALKEINAQHNSNMGLTINWGRSVIEARSAEGAIEHIQQAHDAGLLCGLMFSGASGEGTAYGAWRDSHMPHAKETPEIPGAEGSLMSTAEIHKCQQIANYKNLPVVGIKLGIRPADASLEERLGYIDAALTILDSAQ</sequence>
<dbReference type="KEGG" id="marq:MARGE09_P0379"/>
<name>A0AAN2BIN5_9GAMM</name>
<dbReference type="Pfam" id="PF16154">
    <property type="entry name" value="DUF4862"/>
    <property type="match status" value="1"/>
</dbReference>
<evidence type="ECO:0000313" key="2">
    <source>
        <dbReference type="Proteomes" id="UP001320119"/>
    </source>
</evidence>
<protein>
    <recommendedName>
        <fullName evidence="3">DUF4862 domain-containing protein</fullName>
    </recommendedName>
</protein>